<feature type="compositionally biased region" description="Basic and acidic residues" evidence="1">
    <location>
        <begin position="206"/>
        <end position="217"/>
    </location>
</feature>
<comment type="caution">
    <text evidence="2">The sequence shown here is derived from an EMBL/GenBank/DDBJ whole genome shotgun (WGS) entry which is preliminary data.</text>
</comment>
<accession>A0A9N7UN64</accession>
<dbReference type="AlphaFoldDB" id="A0A9N7UN64"/>
<feature type="compositionally biased region" description="Basic and acidic residues" evidence="1">
    <location>
        <begin position="169"/>
        <end position="180"/>
    </location>
</feature>
<keyword evidence="3" id="KW-1185">Reference proteome</keyword>
<evidence type="ECO:0000313" key="3">
    <source>
        <dbReference type="Proteomes" id="UP001153269"/>
    </source>
</evidence>
<proteinExistence type="predicted"/>
<name>A0A9N7UN64_PLEPL</name>
<sequence>MLKMDAPSATPTPDIQYDAKRLLIYAASSPPYGSHHSLPSDQDGDHFIKGRAAVVGVVMVIGQQEFHNRPNLTKASGLHLHPSSPPPHEERHREWMCAHAYFGMRDIVSGDVVIGTEWNGPGLVLKSRPIERGRESGGGASGDIPSPSTYPPSSSFSSPSSSLAFCAAEEERRRGCRVQETEGPGDNTSHARARQPGNFDLTPSGKARDEHAGEGEPRCFAPRGLRPCQARATHMMPLDSSAQRRRLICA</sequence>
<feature type="compositionally biased region" description="Low complexity" evidence="1">
    <location>
        <begin position="145"/>
        <end position="162"/>
    </location>
</feature>
<feature type="region of interest" description="Disordered" evidence="1">
    <location>
        <begin position="70"/>
        <end position="91"/>
    </location>
</feature>
<organism evidence="2 3">
    <name type="scientific">Pleuronectes platessa</name>
    <name type="common">European plaice</name>
    <dbReference type="NCBI Taxonomy" id="8262"/>
    <lineage>
        <taxon>Eukaryota</taxon>
        <taxon>Metazoa</taxon>
        <taxon>Chordata</taxon>
        <taxon>Craniata</taxon>
        <taxon>Vertebrata</taxon>
        <taxon>Euteleostomi</taxon>
        <taxon>Actinopterygii</taxon>
        <taxon>Neopterygii</taxon>
        <taxon>Teleostei</taxon>
        <taxon>Neoteleostei</taxon>
        <taxon>Acanthomorphata</taxon>
        <taxon>Carangaria</taxon>
        <taxon>Pleuronectiformes</taxon>
        <taxon>Pleuronectoidei</taxon>
        <taxon>Pleuronectidae</taxon>
        <taxon>Pleuronectes</taxon>
    </lineage>
</organism>
<protein>
    <submittedName>
        <fullName evidence="2">Uncharacterized protein</fullName>
    </submittedName>
</protein>
<evidence type="ECO:0000313" key="2">
    <source>
        <dbReference type="EMBL" id="CAB1433136.1"/>
    </source>
</evidence>
<dbReference type="Proteomes" id="UP001153269">
    <property type="component" value="Unassembled WGS sequence"/>
</dbReference>
<gene>
    <name evidence="2" type="ORF">PLEPLA_LOCUS21224</name>
</gene>
<feature type="region of interest" description="Disordered" evidence="1">
    <location>
        <begin position="123"/>
        <end position="220"/>
    </location>
</feature>
<evidence type="ECO:0000256" key="1">
    <source>
        <dbReference type="SAM" id="MobiDB-lite"/>
    </source>
</evidence>
<dbReference type="EMBL" id="CADEAL010001524">
    <property type="protein sequence ID" value="CAB1433136.1"/>
    <property type="molecule type" value="Genomic_DNA"/>
</dbReference>
<reference evidence="2" key="1">
    <citation type="submission" date="2020-03" db="EMBL/GenBank/DDBJ databases">
        <authorList>
            <person name="Weist P."/>
        </authorList>
    </citation>
    <scope>NUCLEOTIDE SEQUENCE</scope>
</reference>